<evidence type="ECO:0000313" key="3">
    <source>
        <dbReference type="Proteomes" id="UP000054481"/>
    </source>
</evidence>
<gene>
    <name evidence="2" type="ORF">HIM_09885</name>
</gene>
<dbReference type="Proteomes" id="UP000054481">
    <property type="component" value="Unassembled WGS sequence"/>
</dbReference>
<evidence type="ECO:0000256" key="1">
    <source>
        <dbReference type="SAM" id="SignalP"/>
    </source>
</evidence>
<dbReference type="AlphaFoldDB" id="A0A0F7ZXH9"/>
<keyword evidence="3" id="KW-1185">Reference proteome</keyword>
<feature type="signal peptide" evidence="1">
    <location>
        <begin position="1"/>
        <end position="21"/>
    </location>
</feature>
<dbReference type="OrthoDB" id="4449395at2759"/>
<dbReference type="SUPFAM" id="SSF63829">
    <property type="entry name" value="Calcium-dependent phosphotriesterase"/>
    <property type="match status" value="1"/>
</dbReference>
<feature type="chain" id="PRO_5002526083" evidence="1">
    <location>
        <begin position="22"/>
        <end position="379"/>
    </location>
</feature>
<accession>A0A0F7ZXH9</accession>
<sequence length="379" mass="42077">MLSWSLLWPLCILNILLATRANSSNSQIRLLATRPTSIITGFYASVPRIEIRDPNDNTWEWNANTGVSHFSDQIKRCINASDSATEVKYCAKGQKVLAISGHSVVVIKHAPGDLLDKNVEFAVCLDQDPLLKNAHTAEMLPANLLAVATTGQDGNAGIRIYDMSSKTGSYRPKQNLTGIRAIHGMIWDEEKQTLWAAGNTRAANGKEGKSYGIVQGYQFNAANNMLAESKNYTMPFARQLSDEWGPPYDDWWNGPHDLVPIPSERILLIPMDRDIHALDLKTGVFNNSGQQLAAKYLPGFRPIGTRKGHHEELPRSDIKSISLNADGSAIYTQAQWKDAEAIPRQVNILSASGAHSSKYQGERMYRSRWFTDISGWPKA</sequence>
<organism evidence="2 3">
    <name type="scientific">Hirsutella minnesotensis 3608</name>
    <dbReference type="NCBI Taxonomy" id="1043627"/>
    <lineage>
        <taxon>Eukaryota</taxon>
        <taxon>Fungi</taxon>
        <taxon>Dikarya</taxon>
        <taxon>Ascomycota</taxon>
        <taxon>Pezizomycotina</taxon>
        <taxon>Sordariomycetes</taxon>
        <taxon>Hypocreomycetidae</taxon>
        <taxon>Hypocreales</taxon>
        <taxon>Ophiocordycipitaceae</taxon>
        <taxon>Hirsutella</taxon>
    </lineage>
</organism>
<name>A0A0F7ZXH9_9HYPO</name>
<keyword evidence="1" id="KW-0732">Signal</keyword>
<reference evidence="2 3" key="1">
    <citation type="journal article" date="2014" name="Genome Biol. Evol.">
        <title>Comparative genomics and transcriptomics analyses reveal divergent lifestyle features of nematode endoparasitic fungus Hirsutella minnesotensis.</title>
        <authorList>
            <person name="Lai Y."/>
            <person name="Liu K."/>
            <person name="Zhang X."/>
            <person name="Zhang X."/>
            <person name="Li K."/>
            <person name="Wang N."/>
            <person name="Shu C."/>
            <person name="Wu Y."/>
            <person name="Wang C."/>
            <person name="Bushley K.E."/>
            <person name="Xiang M."/>
            <person name="Liu X."/>
        </authorList>
    </citation>
    <scope>NUCLEOTIDE SEQUENCE [LARGE SCALE GENOMIC DNA]</scope>
    <source>
        <strain evidence="2 3">3608</strain>
    </source>
</reference>
<proteinExistence type="predicted"/>
<dbReference type="EMBL" id="KQ030609">
    <property type="protein sequence ID" value="KJZ70752.1"/>
    <property type="molecule type" value="Genomic_DNA"/>
</dbReference>
<evidence type="ECO:0000313" key="2">
    <source>
        <dbReference type="EMBL" id="KJZ70752.1"/>
    </source>
</evidence>
<protein>
    <submittedName>
        <fullName evidence="2">Uncharacterized protein</fullName>
    </submittedName>
</protein>